<dbReference type="Proteomes" id="UP000297527">
    <property type="component" value="Unassembled WGS sequence"/>
</dbReference>
<evidence type="ECO:0000313" key="3">
    <source>
        <dbReference type="Proteomes" id="UP000297527"/>
    </source>
</evidence>
<comment type="caution">
    <text evidence="2">The sequence shown here is derived from an EMBL/GenBank/DDBJ whole genome shotgun (WGS) entry which is preliminary data.</text>
</comment>
<keyword evidence="1" id="KW-0732">Signal</keyword>
<feature type="signal peptide" evidence="1">
    <location>
        <begin position="1"/>
        <end position="22"/>
    </location>
</feature>
<sequence>MHGIIEMMVLMCLLHGESGNWAVTPAGTTLRSSVYYQSAQKINVQSQDANLAPTVVPPG</sequence>
<feature type="chain" id="PRO_5021407712" description="Plastocyanin-like domain-containing protein" evidence="1">
    <location>
        <begin position="23"/>
        <end position="59"/>
    </location>
</feature>
<dbReference type="AlphaFoldDB" id="A0A4Z1INV0"/>
<reference evidence="2 3" key="1">
    <citation type="submission" date="2017-12" db="EMBL/GenBank/DDBJ databases">
        <title>Comparative genomics of Botrytis spp.</title>
        <authorList>
            <person name="Valero-Jimenez C.A."/>
            <person name="Tapia P."/>
            <person name="Veloso J."/>
            <person name="Silva-Moreno E."/>
            <person name="Staats M."/>
            <person name="Valdes J.H."/>
            <person name="Van Kan J.A.L."/>
        </authorList>
    </citation>
    <scope>NUCLEOTIDE SEQUENCE [LARGE SCALE GENOMIC DNA]</scope>
    <source>
        <strain evidence="2 3">MUCL11595</strain>
    </source>
</reference>
<gene>
    <name evidence="2" type="ORF">BCON_0015g00250</name>
</gene>
<keyword evidence="3" id="KW-1185">Reference proteome</keyword>
<dbReference type="EMBL" id="PQXN01000015">
    <property type="protein sequence ID" value="TGO63096.1"/>
    <property type="molecule type" value="Genomic_DNA"/>
</dbReference>
<name>A0A4Z1INV0_9HELO</name>
<evidence type="ECO:0008006" key="4">
    <source>
        <dbReference type="Google" id="ProtNLM"/>
    </source>
</evidence>
<evidence type="ECO:0000313" key="2">
    <source>
        <dbReference type="EMBL" id="TGO63096.1"/>
    </source>
</evidence>
<protein>
    <recommendedName>
        <fullName evidence="4">Plastocyanin-like domain-containing protein</fullName>
    </recommendedName>
</protein>
<evidence type="ECO:0000256" key="1">
    <source>
        <dbReference type="SAM" id="SignalP"/>
    </source>
</evidence>
<proteinExistence type="predicted"/>
<accession>A0A4Z1INV0</accession>
<organism evidence="2 3">
    <name type="scientific">Botryotinia convoluta</name>
    <dbReference type="NCBI Taxonomy" id="54673"/>
    <lineage>
        <taxon>Eukaryota</taxon>
        <taxon>Fungi</taxon>
        <taxon>Dikarya</taxon>
        <taxon>Ascomycota</taxon>
        <taxon>Pezizomycotina</taxon>
        <taxon>Leotiomycetes</taxon>
        <taxon>Helotiales</taxon>
        <taxon>Sclerotiniaceae</taxon>
        <taxon>Botryotinia</taxon>
    </lineage>
</organism>